<keyword evidence="1" id="KW-0328">Glycosyltransferase</keyword>
<dbReference type="Proteomes" id="UP000256373">
    <property type="component" value="Unassembled WGS sequence"/>
</dbReference>
<organism evidence="4 5">
    <name type="scientific">Dyadobacter luteus</name>
    <dbReference type="NCBI Taxonomy" id="2259619"/>
    <lineage>
        <taxon>Bacteria</taxon>
        <taxon>Pseudomonadati</taxon>
        <taxon>Bacteroidota</taxon>
        <taxon>Cytophagia</taxon>
        <taxon>Cytophagales</taxon>
        <taxon>Spirosomataceae</taxon>
        <taxon>Dyadobacter</taxon>
    </lineage>
</organism>
<evidence type="ECO:0000256" key="2">
    <source>
        <dbReference type="ARBA" id="ARBA00022679"/>
    </source>
</evidence>
<dbReference type="PANTHER" id="PTHR13778">
    <property type="entry name" value="GLYCOSYLTRANSFERASE 8 DOMAIN-CONTAINING PROTEIN"/>
    <property type="match status" value="1"/>
</dbReference>
<protein>
    <submittedName>
        <fullName evidence="4">Glycosyltransferase family 8 protein</fullName>
    </submittedName>
</protein>
<accession>A0A3D8Y5K0</accession>
<evidence type="ECO:0000313" key="4">
    <source>
        <dbReference type="EMBL" id="REA57060.1"/>
    </source>
</evidence>
<name>A0A3D8Y5K0_9BACT</name>
<dbReference type="InterPro" id="IPR029044">
    <property type="entry name" value="Nucleotide-diphossugar_trans"/>
</dbReference>
<keyword evidence="3" id="KW-0479">Metal-binding</keyword>
<dbReference type="GO" id="GO:0046872">
    <property type="term" value="F:metal ion binding"/>
    <property type="evidence" value="ECO:0007669"/>
    <property type="project" value="UniProtKB-KW"/>
</dbReference>
<dbReference type="OrthoDB" id="695971at2"/>
<evidence type="ECO:0000256" key="1">
    <source>
        <dbReference type="ARBA" id="ARBA00022676"/>
    </source>
</evidence>
<dbReference type="SUPFAM" id="SSF53448">
    <property type="entry name" value="Nucleotide-diphospho-sugar transferases"/>
    <property type="match status" value="1"/>
</dbReference>
<dbReference type="AlphaFoldDB" id="A0A3D8Y5K0"/>
<evidence type="ECO:0000313" key="5">
    <source>
        <dbReference type="Proteomes" id="UP000256373"/>
    </source>
</evidence>
<dbReference type="InterPro" id="IPR002495">
    <property type="entry name" value="Glyco_trans_8"/>
</dbReference>
<sequence length="296" mass="33932">MTPTDNINIVVASNNHYAILLAALIKSIEVHHKTPEKISLYILDDGISADSQKKIRASVSKEMVEMHWHKTNTVIPKNVKIPVDKSAFPVTTYLRLFADQVMPADTKRFIYLDVDMIVKEDISKLWNADLKDKPIGAVLDLSETAGSEWGGIPNYKELGIAPESKYFNAGMMVVDVQKWKKGDLGNKVIQCLHDNLASVNFADQYGLNVVLVNQWQELDPKWNSFAITDVKDPYLIHYLDIKPIFKSYNSIPRYQDEFYTYLRQTPWKNHKPIPDYVRIARKAYNKAKKIVSAYLK</sequence>
<dbReference type="GO" id="GO:0016757">
    <property type="term" value="F:glycosyltransferase activity"/>
    <property type="evidence" value="ECO:0007669"/>
    <property type="project" value="UniProtKB-KW"/>
</dbReference>
<dbReference type="CDD" id="cd04194">
    <property type="entry name" value="GT8_A4GalT_like"/>
    <property type="match status" value="1"/>
</dbReference>
<dbReference type="EMBL" id="QNUL01000031">
    <property type="protein sequence ID" value="REA57060.1"/>
    <property type="molecule type" value="Genomic_DNA"/>
</dbReference>
<dbReference type="Pfam" id="PF01501">
    <property type="entry name" value="Glyco_transf_8"/>
    <property type="match status" value="1"/>
</dbReference>
<reference evidence="4 5" key="1">
    <citation type="submission" date="2018-07" db="EMBL/GenBank/DDBJ databases">
        <title>Dyadobacter roseus sp. nov., isolated from rose rhizosphere soil.</title>
        <authorList>
            <person name="Chen L."/>
        </authorList>
    </citation>
    <scope>NUCLEOTIDE SEQUENCE [LARGE SCALE GENOMIC DNA]</scope>
    <source>
        <strain evidence="4 5">RS19</strain>
    </source>
</reference>
<gene>
    <name evidence="4" type="ORF">DSL64_24930</name>
</gene>
<comment type="caution">
    <text evidence="4">The sequence shown here is derived from an EMBL/GenBank/DDBJ whole genome shotgun (WGS) entry which is preliminary data.</text>
</comment>
<keyword evidence="5" id="KW-1185">Reference proteome</keyword>
<proteinExistence type="predicted"/>
<dbReference type="PANTHER" id="PTHR13778:SF47">
    <property type="entry name" value="LIPOPOLYSACCHARIDE 1,3-GALACTOSYLTRANSFERASE"/>
    <property type="match status" value="1"/>
</dbReference>
<evidence type="ECO:0000256" key="3">
    <source>
        <dbReference type="ARBA" id="ARBA00022723"/>
    </source>
</evidence>
<dbReference type="InterPro" id="IPR050748">
    <property type="entry name" value="Glycosyltrans_8_dom-fam"/>
</dbReference>
<keyword evidence="2 4" id="KW-0808">Transferase</keyword>
<dbReference type="Gene3D" id="3.90.550.10">
    <property type="entry name" value="Spore Coat Polysaccharide Biosynthesis Protein SpsA, Chain A"/>
    <property type="match status" value="1"/>
</dbReference>
<dbReference type="RefSeq" id="WP_115833674.1">
    <property type="nucleotide sequence ID" value="NZ_QNUL01000031.1"/>
</dbReference>